<feature type="compositionally biased region" description="Polar residues" evidence="14">
    <location>
        <begin position="427"/>
        <end position="436"/>
    </location>
</feature>
<evidence type="ECO:0000256" key="14">
    <source>
        <dbReference type="SAM" id="MobiDB-lite"/>
    </source>
</evidence>
<comment type="similarity">
    <text evidence="9">Belongs to the glycosyltransferase 8 family. Glycogenin subfamily.</text>
</comment>
<evidence type="ECO:0000256" key="8">
    <source>
        <dbReference type="ARBA" id="ARBA00023211"/>
    </source>
</evidence>
<comment type="subcellular location">
    <subcellularLocation>
        <location evidence="2">Cytoplasm</location>
    </subcellularLocation>
</comment>
<sequence length="603" mass="67913">MASTRTAADWCNAIHDSWTNEITKLEPSHSLENEAFVTLATNDTYSLGALVLANSLRRVGTSKKLVVMVTPGVSQGMRQQLAEVFDLVTQVDVLDSQDRTNLALLTRPDLGVTFTKLHCWRLTQFTKCVFLDADTLVLQNCDELFDREELSAAPDPGWPDCFNSGVFVFCPSEVTYNSLLEFATTVGSFDGGDQGLLNLYFSDWATKDIKKHLPFIYNVVSQTFYSYLPAFRQFGKNVKIVHFIGALKPWHAIFNTATGRVEHEAETYHHQEYLQLWWNLFMDKVNPALDPSVTHLANLIHRLPRCSCFSGTPQPPSSQYSEPSHMISPHTLPDLPIFYMQRNAEQVSPIAIALPSPDRQYCHFENFFSEPPMTNNDDYPNASETYWSREQQAFLEEFCETVQRSNGCDNTDNDSNDDDDDDDNDNVLTGDQNGNRTLHENKKKPIHSDKSLKCDASNENTSNISSSDLANNCSQSEMGTRSCSLISRENYVNDSMSQSEISITSSDSFVANYGNSEVDLSEDVTSMGLVGELASLRLETGIPYTKEQLQDRQRQYAWERGQVDYLGMDSFDLIKGHIEDVVTGKTHVKATPEDKKKQGKKES</sequence>
<dbReference type="Proteomes" id="UP001208570">
    <property type="component" value="Unassembled WGS sequence"/>
</dbReference>
<evidence type="ECO:0000256" key="11">
    <source>
        <dbReference type="ARBA" id="ARBA00050886"/>
    </source>
</evidence>
<feature type="region of interest" description="Disordered" evidence="14">
    <location>
        <begin position="584"/>
        <end position="603"/>
    </location>
</feature>
<feature type="region of interest" description="Disordered" evidence="14">
    <location>
        <begin position="405"/>
        <end position="476"/>
    </location>
</feature>
<keyword evidence="8" id="KW-0464">Manganese</keyword>
<dbReference type="InterPro" id="IPR002495">
    <property type="entry name" value="Glyco_trans_8"/>
</dbReference>
<dbReference type="EMBL" id="JAODUP010000603">
    <property type="protein sequence ID" value="KAK2146514.1"/>
    <property type="molecule type" value="Genomic_DNA"/>
</dbReference>
<evidence type="ECO:0000256" key="4">
    <source>
        <dbReference type="ARBA" id="ARBA00022679"/>
    </source>
</evidence>
<dbReference type="Pfam" id="PF01501">
    <property type="entry name" value="Glyco_transf_8"/>
    <property type="match status" value="1"/>
</dbReference>
<name>A0AAD9MXE2_9ANNE</name>
<dbReference type="Gene3D" id="3.90.550.10">
    <property type="entry name" value="Spore Coat Polysaccharide Biosynthesis Protein SpsA, Chain A"/>
    <property type="match status" value="1"/>
</dbReference>
<dbReference type="AlphaFoldDB" id="A0AAD9MXE2"/>
<evidence type="ECO:0000313" key="16">
    <source>
        <dbReference type="Proteomes" id="UP001208570"/>
    </source>
</evidence>
<keyword evidence="6" id="KW-0320">Glycogen biosynthesis</keyword>
<evidence type="ECO:0000256" key="2">
    <source>
        <dbReference type="ARBA" id="ARBA00004496"/>
    </source>
</evidence>
<feature type="compositionally biased region" description="Acidic residues" evidence="14">
    <location>
        <begin position="411"/>
        <end position="425"/>
    </location>
</feature>
<comment type="cofactor">
    <cofactor evidence="1">
        <name>Mn(2+)</name>
        <dbReference type="ChEBI" id="CHEBI:29035"/>
    </cofactor>
</comment>
<gene>
    <name evidence="15" type="ORF">LSH36_603g04004</name>
</gene>
<dbReference type="GO" id="GO:0005737">
    <property type="term" value="C:cytoplasm"/>
    <property type="evidence" value="ECO:0007669"/>
    <property type="project" value="UniProtKB-SubCell"/>
</dbReference>
<dbReference type="FunFam" id="3.90.550.10:FF:000092">
    <property type="entry name" value="Glycogenin 2"/>
    <property type="match status" value="1"/>
</dbReference>
<feature type="compositionally biased region" description="Polar residues" evidence="14">
    <location>
        <begin position="457"/>
        <end position="476"/>
    </location>
</feature>
<comment type="catalytic activity">
    <reaction evidence="11">
        <text>[1,4-alpha-D-glucosyl](n)-L-tyrosyl-[glycogenin] + UDP-alpha-D-glucose = [1,4-alpha-D-glucosyl](n+1)-L-tyrosyl-[glycogenin] + UDP + H(+)</text>
        <dbReference type="Rhea" id="RHEA:56560"/>
        <dbReference type="Rhea" id="RHEA-COMP:14606"/>
        <dbReference type="Rhea" id="RHEA-COMP:14607"/>
        <dbReference type="ChEBI" id="CHEBI:15378"/>
        <dbReference type="ChEBI" id="CHEBI:58223"/>
        <dbReference type="ChEBI" id="CHEBI:58885"/>
        <dbReference type="ChEBI" id="CHEBI:140574"/>
        <dbReference type="EC" id="2.4.1.186"/>
    </reaction>
</comment>
<evidence type="ECO:0000256" key="10">
    <source>
        <dbReference type="ARBA" id="ARBA00038934"/>
    </source>
</evidence>
<comment type="function">
    <text evidence="13">Self-glucosylating initiator of glycogen synthesis. It catalyzes the formation of a short alpha (1,4)-glucosyl chain covalently attached via a glucose 1-O-tyrosyl linkage to internal tyrosine residues and these chains act as primers for the elongation reaction catalyzed by glycogen synthase.</text>
</comment>
<dbReference type="CDD" id="cd02537">
    <property type="entry name" value="GT8_Glycogenin"/>
    <property type="match status" value="1"/>
</dbReference>
<dbReference type="GO" id="GO:0046872">
    <property type="term" value="F:metal ion binding"/>
    <property type="evidence" value="ECO:0007669"/>
    <property type="project" value="UniProtKB-KW"/>
</dbReference>
<keyword evidence="4" id="KW-0808">Transferase</keyword>
<evidence type="ECO:0000256" key="1">
    <source>
        <dbReference type="ARBA" id="ARBA00001936"/>
    </source>
</evidence>
<dbReference type="SUPFAM" id="SSF53448">
    <property type="entry name" value="Nucleotide-diphospho-sugar transferases"/>
    <property type="match status" value="1"/>
</dbReference>
<evidence type="ECO:0000256" key="3">
    <source>
        <dbReference type="ARBA" id="ARBA00022490"/>
    </source>
</evidence>
<protein>
    <recommendedName>
        <fullName evidence="10">glycogenin glucosyltransferase</fullName>
        <ecNumber evidence="10">2.4.1.186</ecNumber>
    </recommendedName>
</protein>
<evidence type="ECO:0000313" key="15">
    <source>
        <dbReference type="EMBL" id="KAK2146514.1"/>
    </source>
</evidence>
<evidence type="ECO:0000256" key="9">
    <source>
        <dbReference type="ARBA" id="ARBA00038162"/>
    </source>
</evidence>
<evidence type="ECO:0000256" key="6">
    <source>
        <dbReference type="ARBA" id="ARBA00023056"/>
    </source>
</evidence>
<comment type="catalytic activity">
    <reaction evidence="12">
        <text>L-tyrosyl-[glycogenin] + UDP-alpha-D-glucose = alpha-D-glucosyl-L-tyrosyl-[glycogenin] + UDP + H(+)</text>
        <dbReference type="Rhea" id="RHEA:23360"/>
        <dbReference type="Rhea" id="RHEA-COMP:14604"/>
        <dbReference type="Rhea" id="RHEA-COMP:14605"/>
        <dbReference type="ChEBI" id="CHEBI:15378"/>
        <dbReference type="ChEBI" id="CHEBI:46858"/>
        <dbReference type="ChEBI" id="CHEBI:58223"/>
        <dbReference type="ChEBI" id="CHEBI:58885"/>
        <dbReference type="ChEBI" id="CHEBI:140573"/>
        <dbReference type="EC" id="2.4.1.186"/>
    </reaction>
</comment>
<reference evidence="15" key="1">
    <citation type="journal article" date="2023" name="Mol. Biol. Evol.">
        <title>Third-Generation Sequencing Reveals the Adaptive Role of the Epigenome in Three Deep-Sea Polychaetes.</title>
        <authorList>
            <person name="Perez M."/>
            <person name="Aroh O."/>
            <person name="Sun Y."/>
            <person name="Lan Y."/>
            <person name="Juniper S.K."/>
            <person name="Young C.R."/>
            <person name="Angers B."/>
            <person name="Qian P.Y."/>
        </authorList>
    </citation>
    <scope>NUCLEOTIDE SEQUENCE</scope>
    <source>
        <strain evidence="15">P08H-3</strain>
    </source>
</reference>
<organism evidence="15 16">
    <name type="scientific">Paralvinella palmiformis</name>
    <dbReference type="NCBI Taxonomy" id="53620"/>
    <lineage>
        <taxon>Eukaryota</taxon>
        <taxon>Metazoa</taxon>
        <taxon>Spiralia</taxon>
        <taxon>Lophotrochozoa</taxon>
        <taxon>Annelida</taxon>
        <taxon>Polychaeta</taxon>
        <taxon>Sedentaria</taxon>
        <taxon>Canalipalpata</taxon>
        <taxon>Terebellida</taxon>
        <taxon>Terebelliformia</taxon>
        <taxon>Alvinellidae</taxon>
        <taxon>Paralvinella</taxon>
    </lineage>
</organism>
<dbReference type="InterPro" id="IPR050587">
    <property type="entry name" value="GNT1/Glycosyltrans_8"/>
</dbReference>
<keyword evidence="16" id="KW-1185">Reference proteome</keyword>
<keyword evidence="7" id="KW-0325">Glycoprotein</keyword>
<feature type="compositionally biased region" description="Basic and acidic residues" evidence="14">
    <location>
        <begin position="590"/>
        <end position="603"/>
    </location>
</feature>
<dbReference type="EC" id="2.4.1.186" evidence="10"/>
<accession>A0AAD9MXE2</accession>
<comment type="caution">
    <text evidence="15">The sequence shown here is derived from an EMBL/GenBank/DDBJ whole genome shotgun (WGS) entry which is preliminary data.</text>
</comment>
<dbReference type="InterPro" id="IPR029044">
    <property type="entry name" value="Nucleotide-diphossugar_trans"/>
</dbReference>
<evidence type="ECO:0000256" key="12">
    <source>
        <dbReference type="ARBA" id="ARBA00052293"/>
    </source>
</evidence>
<proteinExistence type="inferred from homology"/>
<evidence type="ECO:0000256" key="5">
    <source>
        <dbReference type="ARBA" id="ARBA00022723"/>
    </source>
</evidence>
<keyword evidence="5" id="KW-0479">Metal-binding</keyword>
<keyword evidence="3" id="KW-0963">Cytoplasm</keyword>
<evidence type="ECO:0000256" key="13">
    <source>
        <dbReference type="ARBA" id="ARBA00057883"/>
    </source>
</evidence>
<evidence type="ECO:0000256" key="7">
    <source>
        <dbReference type="ARBA" id="ARBA00023180"/>
    </source>
</evidence>
<dbReference type="GO" id="GO:0008466">
    <property type="term" value="F:glycogenin glucosyltransferase activity"/>
    <property type="evidence" value="ECO:0007669"/>
    <property type="project" value="UniProtKB-EC"/>
</dbReference>
<dbReference type="PANTHER" id="PTHR11183">
    <property type="entry name" value="GLYCOGENIN SUBFAMILY MEMBER"/>
    <property type="match status" value="1"/>
</dbReference>
<dbReference type="GO" id="GO:0005978">
    <property type="term" value="P:glycogen biosynthetic process"/>
    <property type="evidence" value="ECO:0007669"/>
    <property type="project" value="UniProtKB-KW"/>
</dbReference>